<dbReference type="InterPro" id="IPR038063">
    <property type="entry name" value="Transpep_catalytic_dom"/>
</dbReference>
<evidence type="ECO:0000256" key="3">
    <source>
        <dbReference type="ARBA" id="ARBA00022679"/>
    </source>
</evidence>
<dbReference type="GO" id="GO:0016740">
    <property type="term" value="F:transferase activity"/>
    <property type="evidence" value="ECO:0007669"/>
    <property type="project" value="UniProtKB-KW"/>
</dbReference>
<dbReference type="GO" id="GO:0009252">
    <property type="term" value="P:peptidoglycan biosynthetic process"/>
    <property type="evidence" value="ECO:0007669"/>
    <property type="project" value="UniProtKB-UniPathway"/>
</dbReference>
<proteinExistence type="inferred from homology"/>
<dbReference type="SUPFAM" id="SSF47090">
    <property type="entry name" value="PGBD-like"/>
    <property type="match status" value="1"/>
</dbReference>
<dbReference type="Pfam" id="PF20142">
    <property type="entry name" value="Scaffold"/>
    <property type="match status" value="1"/>
</dbReference>
<comment type="similarity">
    <text evidence="2">Belongs to the YkuD family.</text>
</comment>
<keyword evidence="10" id="KW-1185">Reference proteome</keyword>
<dbReference type="Gene3D" id="1.10.101.10">
    <property type="entry name" value="PGBD-like superfamily/PGBD"/>
    <property type="match status" value="1"/>
</dbReference>
<accession>A0A839HGL8</accession>
<dbReference type="EMBL" id="JABVCQ010000018">
    <property type="protein sequence ID" value="MBB1126416.1"/>
    <property type="molecule type" value="Genomic_DNA"/>
</dbReference>
<keyword evidence="5 7" id="KW-0573">Peptidoglycan synthesis</keyword>
<evidence type="ECO:0000313" key="10">
    <source>
        <dbReference type="Proteomes" id="UP000548632"/>
    </source>
</evidence>
<dbReference type="InterPro" id="IPR036365">
    <property type="entry name" value="PGBD-like_sf"/>
</dbReference>
<dbReference type="InterPro" id="IPR045380">
    <property type="entry name" value="LD_TPept_scaffold_dom"/>
</dbReference>
<evidence type="ECO:0000313" key="9">
    <source>
        <dbReference type="EMBL" id="MBB1126416.1"/>
    </source>
</evidence>
<dbReference type="Pfam" id="PF01471">
    <property type="entry name" value="PG_binding_1"/>
    <property type="match status" value="1"/>
</dbReference>
<dbReference type="PANTHER" id="PTHR41533:SF2">
    <property type="entry name" value="BLR7131 PROTEIN"/>
    <property type="match status" value="1"/>
</dbReference>
<dbReference type="UniPathway" id="UPA00219"/>
<dbReference type="GO" id="GO:0071555">
    <property type="term" value="P:cell wall organization"/>
    <property type="evidence" value="ECO:0007669"/>
    <property type="project" value="UniProtKB-UniRule"/>
</dbReference>
<evidence type="ECO:0000256" key="4">
    <source>
        <dbReference type="ARBA" id="ARBA00022960"/>
    </source>
</evidence>
<protein>
    <submittedName>
        <fullName evidence="9">L,D-transpeptidase family protein</fullName>
    </submittedName>
</protein>
<keyword evidence="4 7" id="KW-0133">Cell shape</keyword>
<dbReference type="InterPro" id="IPR052905">
    <property type="entry name" value="LD-transpeptidase_YkuD-like"/>
</dbReference>
<reference evidence="9 10" key="1">
    <citation type="journal article" date="2020" name="Arch. Microbiol.">
        <title>The genome sequence of the giant phototrophic gammaproteobacterium Thiospirillum jenense gives insight into its physiological properties and phylogenetic relationships.</title>
        <authorList>
            <person name="Imhoff J.F."/>
            <person name="Meyer T.E."/>
            <person name="Kyndt J.A."/>
        </authorList>
    </citation>
    <scope>NUCLEOTIDE SEQUENCE [LARGE SCALE GENOMIC DNA]</scope>
    <source>
        <strain evidence="9 10">DSM 216</strain>
    </source>
</reference>
<dbReference type="PROSITE" id="PS52029">
    <property type="entry name" value="LD_TPASE"/>
    <property type="match status" value="1"/>
</dbReference>
<dbReference type="SUPFAM" id="SSF141523">
    <property type="entry name" value="L,D-transpeptidase catalytic domain-like"/>
    <property type="match status" value="1"/>
</dbReference>
<keyword evidence="6 7" id="KW-0961">Cell wall biogenesis/degradation</keyword>
<feature type="domain" description="L,D-TPase catalytic" evidence="8">
    <location>
        <begin position="304"/>
        <end position="469"/>
    </location>
</feature>
<evidence type="ECO:0000256" key="6">
    <source>
        <dbReference type="ARBA" id="ARBA00023316"/>
    </source>
</evidence>
<organism evidence="9 10">
    <name type="scientific">Thiospirillum jenense</name>
    <dbReference type="NCBI Taxonomy" id="1653858"/>
    <lineage>
        <taxon>Bacteria</taxon>
        <taxon>Pseudomonadati</taxon>
        <taxon>Pseudomonadota</taxon>
        <taxon>Gammaproteobacteria</taxon>
        <taxon>Chromatiales</taxon>
        <taxon>Chromatiaceae</taxon>
        <taxon>Thiospirillum</taxon>
    </lineage>
</organism>
<name>A0A839HGL8_9GAMM</name>
<dbReference type="GO" id="GO:0004180">
    <property type="term" value="F:carboxypeptidase activity"/>
    <property type="evidence" value="ECO:0007669"/>
    <property type="project" value="UniProtKB-ARBA"/>
</dbReference>
<dbReference type="CDD" id="cd16913">
    <property type="entry name" value="YkuD_like"/>
    <property type="match status" value="1"/>
</dbReference>
<evidence type="ECO:0000259" key="8">
    <source>
        <dbReference type="PROSITE" id="PS52029"/>
    </source>
</evidence>
<sequence length="552" mass="62361">MIFLIRFILPILFVCCLFTAPVNAIDSGRFSSSVPASTITHAQAWTPLSARLIIEFYATYSPSQPLWHEVQARALLNLAIASQDEGFNPDDFHATAIAQLLLSGTFNRFVIPERIDADLLLSDALVRYIHHHRYGKYDPKIIRSCLAVRDAANAELIKADMAASLFAPDLSSWLSTHLPRPFFYTQLVEVYQRYRLAIANGFGAPIPNSTALALGQHDARLPAIRARLALLDGEPLPSHTNAQVYDDSLIKRIKQFQRRSGLTADGIIGARTLAALNVSLPKILTKIAANLERMRWLYNDLSSDFLFVDIAQFQLHLVQNNQTVWTTAVVVGATDSPTPMLRDDLEHVVFNPTWIVPPSIQRTMQTVNQKQYQVFDRRTGQRVNQRHVSNTERYRVVQVPGDKNALGRVKFIFPNHLAVYLHDTPAKHLFKKTRRDFSHGCVRVEQPLELARRVLQSHSGWNTTHITEVLERGRTRHVQLPQHLPVVLYYLTVFANTHRHLSFRPDIYQQDAALIAQLAQSAAPPRLIFAPSPTDVQSLPQSAPIQELEESI</sequence>
<dbReference type="InterPro" id="IPR002477">
    <property type="entry name" value="Peptidoglycan-bd-like"/>
</dbReference>
<dbReference type="PANTHER" id="PTHR41533">
    <property type="entry name" value="L,D-TRANSPEPTIDASE HI_1667-RELATED"/>
    <property type="match status" value="1"/>
</dbReference>
<dbReference type="GO" id="GO:0008360">
    <property type="term" value="P:regulation of cell shape"/>
    <property type="evidence" value="ECO:0007669"/>
    <property type="project" value="UniProtKB-UniRule"/>
</dbReference>
<comment type="caution">
    <text evidence="9">The sequence shown here is derived from an EMBL/GenBank/DDBJ whole genome shotgun (WGS) entry which is preliminary data.</text>
</comment>
<keyword evidence="3" id="KW-0808">Transferase</keyword>
<dbReference type="Gene3D" id="2.40.440.10">
    <property type="entry name" value="L,D-transpeptidase catalytic domain-like"/>
    <property type="match status" value="1"/>
</dbReference>
<dbReference type="InterPro" id="IPR005490">
    <property type="entry name" value="LD_TPept_cat_dom"/>
</dbReference>
<dbReference type="Proteomes" id="UP000548632">
    <property type="component" value="Unassembled WGS sequence"/>
</dbReference>
<feature type="active site" description="Proton donor/acceptor" evidence="7">
    <location>
        <position position="422"/>
    </location>
</feature>
<evidence type="ECO:0000256" key="2">
    <source>
        <dbReference type="ARBA" id="ARBA00005992"/>
    </source>
</evidence>
<gene>
    <name evidence="9" type="ORF">HUK38_09240</name>
</gene>
<evidence type="ECO:0000256" key="7">
    <source>
        <dbReference type="PROSITE-ProRule" id="PRU01373"/>
    </source>
</evidence>
<dbReference type="AlphaFoldDB" id="A0A839HGL8"/>
<evidence type="ECO:0000256" key="1">
    <source>
        <dbReference type="ARBA" id="ARBA00004752"/>
    </source>
</evidence>
<dbReference type="RefSeq" id="WP_182584042.1">
    <property type="nucleotide sequence ID" value="NZ_JABVCQ010000018.1"/>
</dbReference>
<comment type="pathway">
    <text evidence="1 7">Cell wall biogenesis; peptidoglycan biosynthesis.</text>
</comment>
<dbReference type="InterPro" id="IPR036366">
    <property type="entry name" value="PGBDSf"/>
</dbReference>
<feature type="active site" description="Nucleophile" evidence="7">
    <location>
        <position position="441"/>
    </location>
</feature>
<dbReference type="Pfam" id="PF03734">
    <property type="entry name" value="YkuD"/>
    <property type="match status" value="1"/>
</dbReference>
<evidence type="ECO:0000256" key="5">
    <source>
        <dbReference type="ARBA" id="ARBA00022984"/>
    </source>
</evidence>